<organism evidence="4 5">
    <name type="scientific">Asaia bogorensis</name>
    <dbReference type="NCBI Taxonomy" id="91915"/>
    <lineage>
        <taxon>Bacteria</taxon>
        <taxon>Pseudomonadati</taxon>
        <taxon>Pseudomonadota</taxon>
        <taxon>Alphaproteobacteria</taxon>
        <taxon>Acetobacterales</taxon>
        <taxon>Acetobacteraceae</taxon>
        <taxon>Asaia</taxon>
    </lineage>
</organism>
<dbReference type="Pfam" id="PF12146">
    <property type="entry name" value="Hydrolase_4"/>
    <property type="match status" value="1"/>
</dbReference>
<dbReference type="InterPro" id="IPR029058">
    <property type="entry name" value="AB_hydrolase_fold"/>
</dbReference>
<dbReference type="GO" id="GO:0052689">
    <property type="term" value="F:carboxylic ester hydrolase activity"/>
    <property type="evidence" value="ECO:0007669"/>
    <property type="project" value="TreeGrafter"/>
</dbReference>
<dbReference type="InterPro" id="IPR053145">
    <property type="entry name" value="AB_hydrolase_Est10"/>
</dbReference>
<dbReference type="GO" id="GO:0006508">
    <property type="term" value="P:proteolysis"/>
    <property type="evidence" value="ECO:0007669"/>
    <property type="project" value="InterPro"/>
</dbReference>
<keyword evidence="2" id="KW-0732">Signal</keyword>
<gene>
    <name evidence="4" type="ORF">ASAP_1711</name>
</gene>
<dbReference type="eggNOG" id="COG1073">
    <property type="taxonomic scope" value="Bacteria"/>
</dbReference>
<sequence>MALARLLLTLCGMGTALAAPPSPAGDWQGTLALPQGQSLPLVLHLSLRAGAPQGEWSATLDSPAQSAFGLPVQRATLEGQTLTLDLPGLSARYVGTLSGPDNILAGTWSQGSSSFPLRMTRATGMATATESAAPSRPQTLHPPFPYRSEDVAFDNPSGPSHLTGTLTLPQGKGPFPAVILITGSGLQDRDETIAGHKPFLLWADTLTRQGIAVLRLDDRQRGGSTGPVTTATTEDFASDIAAALRFMRHRHDIDPQRTGLMGHSEGGVIAAMIAAHDRQISFIVMLEAPAVPGRQIMLAQRHWAAAARHVPDAVSHRSDVLVETVLDAMTPQQSQKAAEQAANSAWNRLNGTQSGLPDSLHDLTLPAIRFYDRYDPAVALSQVSCPVLATLGSKDRQVPPDLNRPALQKALSRNPHARIVEFPGLNHLLQKAETGDVSEYALIENDIDPSALKAVTDWIRTQTHP</sequence>
<dbReference type="SUPFAM" id="SSF53474">
    <property type="entry name" value="alpha/beta-Hydrolases"/>
    <property type="match status" value="1"/>
</dbReference>
<dbReference type="PROSITE" id="PS00708">
    <property type="entry name" value="PRO_ENDOPEP_SER"/>
    <property type="match status" value="1"/>
</dbReference>
<dbReference type="AlphaFoldDB" id="A0A060QK92"/>
<keyword evidence="1" id="KW-0378">Hydrolase</keyword>
<dbReference type="RefSeq" id="WP_023979747.1">
    <property type="nucleotide sequence ID" value="NZ_CBLX010000012.1"/>
</dbReference>
<accession>A0A060QK92</accession>
<dbReference type="PANTHER" id="PTHR43265:SF1">
    <property type="entry name" value="ESTERASE ESTD"/>
    <property type="match status" value="1"/>
</dbReference>
<dbReference type="GO" id="GO:0004252">
    <property type="term" value="F:serine-type endopeptidase activity"/>
    <property type="evidence" value="ECO:0007669"/>
    <property type="project" value="InterPro"/>
</dbReference>
<proteinExistence type="predicted"/>
<name>A0A060QK92_9PROT</name>
<dbReference type="InterPro" id="IPR002471">
    <property type="entry name" value="Pept_S9_AS"/>
</dbReference>
<dbReference type="PANTHER" id="PTHR43265">
    <property type="entry name" value="ESTERASE ESTD"/>
    <property type="match status" value="1"/>
</dbReference>
<evidence type="ECO:0000259" key="3">
    <source>
        <dbReference type="Pfam" id="PF12146"/>
    </source>
</evidence>
<evidence type="ECO:0000256" key="2">
    <source>
        <dbReference type="SAM" id="SignalP"/>
    </source>
</evidence>
<dbReference type="Gene3D" id="3.40.50.1820">
    <property type="entry name" value="alpha/beta hydrolase"/>
    <property type="match status" value="1"/>
</dbReference>
<evidence type="ECO:0000313" key="4">
    <source>
        <dbReference type="EMBL" id="CDG39756.1"/>
    </source>
</evidence>
<feature type="domain" description="Serine aminopeptidase S33" evidence="3">
    <location>
        <begin position="203"/>
        <end position="429"/>
    </location>
</feature>
<reference evidence="4 5" key="1">
    <citation type="journal article" date="2014" name="Genome Biol. Evol.">
        <title>Acetic acid bacteria genomes reveal functional traits for adaptation to life in insect guts.</title>
        <authorList>
            <person name="Chouaia B."/>
            <person name="Gaiarsa S."/>
            <person name="Crotti E."/>
            <person name="Comandatore F."/>
            <person name="Degli Esposti M."/>
            <person name="Ricci I."/>
            <person name="Alma A."/>
            <person name="Favia G."/>
            <person name="Bandi C."/>
            <person name="Daffonchio D."/>
        </authorList>
    </citation>
    <scope>NUCLEOTIDE SEQUENCE [LARGE SCALE GENOMIC DNA]</scope>
    <source>
        <strain evidence="4 5">SF2.1</strain>
    </source>
</reference>
<feature type="chain" id="PRO_5001585631" description="Serine aminopeptidase S33 domain-containing protein" evidence="2">
    <location>
        <begin position="19"/>
        <end position="465"/>
    </location>
</feature>
<feature type="signal peptide" evidence="2">
    <location>
        <begin position="1"/>
        <end position="18"/>
    </location>
</feature>
<evidence type="ECO:0000256" key="1">
    <source>
        <dbReference type="ARBA" id="ARBA00022801"/>
    </source>
</evidence>
<comment type="caution">
    <text evidence="4">The sequence shown here is derived from an EMBL/GenBank/DDBJ whole genome shotgun (WGS) entry which is preliminary data.</text>
</comment>
<protein>
    <recommendedName>
        <fullName evidence="3">Serine aminopeptidase S33 domain-containing protein</fullName>
    </recommendedName>
</protein>
<reference evidence="4 5" key="2">
    <citation type="journal article" date="2014" name="PLoS ONE">
        <title>Evolution of mitochondria reconstructed from the energy metabolism of living bacteria.</title>
        <authorList>
            <person name="Degli Esposti M."/>
            <person name="Chouaia B."/>
            <person name="Comandatore F."/>
            <person name="Crotti E."/>
            <person name="Sassera D."/>
            <person name="Lievens P.M."/>
            <person name="Daffonchio D."/>
            <person name="Bandi C."/>
        </authorList>
    </citation>
    <scope>NUCLEOTIDE SEQUENCE [LARGE SCALE GENOMIC DNA]</scope>
    <source>
        <strain evidence="4 5">SF2.1</strain>
    </source>
</reference>
<dbReference type="Proteomes" id="UP000027583">
    <property type="component" value="Unassembled WGS sequence"/>
</dbReference>
<dbReference type="EMBL" id="CBLX010000012">
    <property type="protein sequence ID" value="CDG39756.1"/>
    <property type="molecule type" value="Genomic_DNA"/>
</dbReference>
<dbReference type="InterPro" id="IPR022742">
    <property type="entry name" value="Hydrolase_4"/>
</dbReference>
<evidence type="ECO:0000313" key="5">
    <source>
        <dbReference type="Proteomes" id="UP000027583"/>
    </source>
</evidence>